<feature type="region of interest" description="Disordered" evidence="5">
    <location>
        <begin position="169"/>
        <end position="203"/>
    </location>
</feature>
<feature type="region of interest" description="Disordered" evidence="5">
    <location>
        <begin position="494"/>
        <end position="616"/>
    </location>
</feature>
<dbReference type="GeneID" id="40308934"/>
<dbReference type="GO" id="GO:0016020">
    <property type="term" value="C:membrane"/>
    <property type="evidence" value="ECO:0007669"/>
    <property type="project" value="UniProtKB-SubCell"/>
</dbReference>
<dbReference type="OrthoDB" id="10481203at2759"/>
<feature type="region of interest" description="Disordered" evidence="5">
    <location>
        <begin position="216"/>
        <end position="241"/>
    </location>
</feature>
<evidence type="ECO:0000313" key="8">
    <source>
        <dbReference type="Proteomes" id="UP000224006"/>
    </source>
</evidence>
<evidence type="ECO:0000256" key="3">
    <source>
        <dbReference type="ARBA" id="ARBA00022737"/>
    </source>
</evidence>
<feature type="transmembrane region" description="Helical" evidence="6">
    <location>
        <begin position="101"/>
        <end position="122"/>
    </location>
</feature>
<name>A0A2A9MHN1_BESBE</name>
<dbReference type="RefSeq" id="XP_029221504.1">
    <property type="nucleotide sequence ID" value="XM_029362539.1"/>
</dbReference>
<dbReference type="EMBL" id="NWUJ01000002">
    <property type="protein sequence ID" value="PFH37495.1"/>
    <property type="molecule type" value="Genomic_DNA"/>
</dbReference>
<evidence type="ECO:0000256" key="5">
    <source>
        <dbReference type="SAM" id="MobiDB-lite"/>
    </source>
</evidence>
<evidence type="ECO:0000256" key="2">
    <source>
        <dbReference type="ARBA" id="ARBA00022692"/>
    </source>
</evidence>
<feature type="transmembrane region" description="Helical" evidence="6">
    <location>
        <begin position="439"/>
        <end position="461"/>
    </location>
</feature>
<evidence type="ECO:0000313" key="7">
    <source>
        <dbReference type="EMBL" id="PFH37495.1"/>
    </source>
</evidence>
<keyword evidence="8" id="KW-1185">Reference proteome</keyword>
<evidence type="ECO:0000256" key="4">
    <source>
        <dbReference type="ARBA" id="ARBA00023136"/>
    </source>
</evidence>
<dbReference type="InterPro" id="IPR023395">
    <property type="entry name" value="MCP_dom_sf"/>
</dbReference>
<evidence type="ECO:0000256" key="1">
    <source>
        <dbReference type="ARBA" id="ARBA00004370"/>
    </source>
</evidence>
<dbReference type="Proteomes" id="UP000224006">
    <property type="component" value="Chromosome II"/>
</dbReference>
<feature type="compositionally biased region" description="Basic residues" evidence="5">
    <location>
        <begin position="541"/>
        <end position="552"/>
    </location>
</feature>
<feature type="compositionally biased region" description="Low complexity" evidence="5">
    <location>
        <begin position="13"/>
        <end position="29"/>
    </location>
</feature>
<dbReference type="KEGG" id="bbes:BESB_039530"/>
<dbReference type="VEuPathDB" id="ToxoDB:BESB_039530"/>
<reference evidence="7 8" key="1">
    <citation type="submission" date="2017-09" db="EMBL/GenBank/DDBJ databases">
        <title>Genome sequencing of Besnoitia besnoiti strain Bb-Ger1.</title>
        <authorList>
            <person name="Schares G."/>
            <person name="Venepally P."/>
            <person name="Lorenzi H.A."/>
        </authorList>
    </citation>
    <scope>NUCLEOTIDE SEQUENCE [LARGE SCALE GENOMIC DNA]</scope>
    <source>
        <strain evidence="7 8">Bb-Ger1</strain>
    </source>
</reference>
<dbReference type="SUPFAM" id="SSF103506">
    <property type="entry name" value="Mitochondrial carrier"/>
    <property type="match status" value="1"/>
</dbReference>
<keyword evidence="4 6" id="KW-0472">Membrane</keyword>
<feature type="compositionally biased region" description="Basic and acidic residues" evidence="5">
    <location>
        <begin position="553"/>
        <end position="562"/>
    </location>
</feature>
<feature type="compositionally biased region" description="Basic and acidic residues" evidence="5">
    <location>
        <begin position="1"/>
        <end position="11"/>
    </location>
</feature>
<dbReference type="Gene3D" id="1.50.40.10">
    <property type="entry name" value="Mitochondrial carrier domain"/>
    <property type="match status" value="2"/>
</dbReference>
<accession>A0A2A9MHN1</accession>
<organism evidence="7 8">
    <name type="scientific">Besnoitia besnoiti</name>
    <name type="common">Apicomplexan protozoan</name>
    <dbReference type="NCBI Taxonomy" id="94643"/>
    <lineage>
        <taxon>Eukaryota</taxon>
        <taxon>Sar</taxon>
        <taxon>Alveolata</taxon>
        <taxon>Apicomplexa</taxon>
        <taxon>Conoidasida</taxon>
        <taxon>Coccidia</taxon>
        <taxon>Eucoccidiorida</taxon>
        <taxon>Eimeriorina</taxon>
        <taxon>Sarcocystidae</taxon>
        <taxon>Besnoitia</taxon>
    </lineage>
</organism>
<comment type="caution">
    <text evidence="7">The sequence shown here is derived from an EMBL/GenBank/DDBJ whole genome shotgun (WGS) entry which is preliminary data.</text>
</comment>
<keyword evidence="6" id="KW-1133">Transmembrane helix</keyword>
<protein>
    <submittedName>
        <fullName evidence="7">Carrier superfamily protein</fullName>
    </submittedName>
</protein>
<dbReference type="PANTHER" id="PTHR24089">
    <property type="entry name" value="SOLUTE CARRIER FAMILY 25"/>
    <property type="match status" value="1"/>
</dbReference>
<evidence type="ECO:0000256" key="6">
    <source>
        <dbReference type="SAM" id="Phobius"/>
    </source>
</evidence>
<feature type="transmembrane region" description="Helical" evidence="6">
    <location>
        <begin position="268"/>
        <end position="289"/>
    </location>
</feature>
<sequence>MVAARAEERRVCSPPSSAESSSSLSAFSEGRGRRRPREKAPATAALDRFGLFSQTQSPWTTLAAPAFCTTGSVSRYEQLVAAIKEKHKGRKTKEKRRISEGLLLFLAAVTHGGTAALSRLLLAPLDQEKIIRQLSLARLPSLSPSSSPWSPSPQGSAVCASPFLVSESASPSSSAPVRARRPQSSSALSSGPPSSASPPSSSVSFSAARARASAASSAPNSSVKPPSAPAGASIRPSPSANSAAAFPTSGLPSASSLPPSRWLTVSSFWLGCSAPICAAIGGSWIRLALYQRTRLFFTDGEETYSNAERFFRNMGCICFSAFVALAVCYPLDVAHTAMCVIAASARQSGRVISSLDAFSAFSATSAPQGARREASVSFLSRRFASAKKRLGAQLTGTVTTGSARAETVDGEARQRHASARAVSPSHIVWRLYKQGGVRALYCGFGLCALTLVPFTLASAFLQLKFQSLLLSLQQQEGAVAAHWPRLFASRNGDLPLACDAPKGDGRGADEEEEDARGLSREKERSPVADETATAGDQGAAPRRRKTGGKRQAVRGDADETNRAGESASEDGRETTYPRGRGGSAFRQARGEIAHSPQTDSFERKRHEEREETLGSSRWKAAATAAFAAGLVAQLATYPLDSIRRRQQFATISSLLFPHGVAAPSRVQPPASPMSVHPPKPVSGFRRFFVVPSSRAWFSKPHGGLFRGAGVLLVRSVPECAIAVSVYSFLMSKMPSLAYH</sequence>
<feature type="region of interest" description="Disordered" evidence="5">
    <location>
        <begin position="1"/>
        <end position="41"/>
    </location>
</feature>
<keyword evidence="2 6" id="KW-0812">Transmembrane</keyword>
<feature type="compositionally biased region" description="Basic and acidic residues" evidence="5">
    <location>
        <begin position="515"/>
        <end position="527"/>
    </location>
</feature>
<keyword evidence="3" id="KW-0677">Repeat</keyword>
<dbReference type="AlphaFoldDB" id="A0A2A9MHN1"/>
<feature type="compositionally biased region" description="Basic and acidic residues" evidence="5">
    <location>
        <begin position="600"/>
        <end position="612"/>
    </location>
</feature>
<comment type="subcellular location">
    <subcellularLocation>
        <location evidence="1">Membrane</location>
    </subcellularLocation>
</comment>
<gene>
    <name evidence="7" type="ORF">BESB_039530</name>
</gene>
<proteinExistence type="predicted"/>